<dbReference type="AlphaFoldDB" id="A0A397TBD4"/>
<reference evidence="1 2" key="1">
    <citation type="submission" date="2018-06" db="EMBL/GenBank/DDBJ databases">
        <title>Comparative genomics reveals the genomic features of Rhizophagus irregularis, R. cerebriforme, R. diaphanum and Gigaspora rosea, and their symbiotic lifestyle signature.</title>
        <authorList>
            <person name="Morin E."/>
            <person name="San Clemente H."/>
            <person name="Chen E.C.H."/>
            <person name="De La Providencia I."/>
            <person name="Hainaut M."/>
            <person name="Kuo A."/>
            <person name="Kohler A."/>
            <person name="Murat C."/>
            <person name="Tang N."/>
            <person name="Roy S."/>
            <person name="Loubradou J."/>
            <person name="Henrissat B."/>
            <person name="Grigoriev I.V."/>
            <person name="Corradi N."/>
            <person name="Roux C."/>
            <person name="Martin F.M."/>
        </authorList>
    </citation>
    <scope>NUCLEOTIDE SEQUENCE [LARGE SCALE GENOMIC DNA]</scope>
    <source>
        <strain evidence="1 2">DAOM 227022</strain>
    </source>
</reference>
<comment type="caution">
    <text evidence="1">The sequence shown here is derived from an EMBL/GenBank/DDBJ whole genome shotgun (WGS) entry which is preliminary data.</text>
</comment>
<sequence length="203" mass="23348">MIIYSDSLINQRKRKDQKKISFLGDLCYFIDRPFLYLKKKLKVKVVKEALNGGGLQVVEVKVRTVFHLPEWRRIFEKSRSVHGKWFGQGSMNDTNSSGWCSVRDLRTIPNNRTRLDGCNCDELVCEGSVSDQAADFGSRFDQDVWMIPKLSGRTYLRLIGKFCQGLGKFGRNPFFSSFRFDLKYMDNSEVVSDYPDGSVRLSG</sequence>
<gene>
    <name evidence="1" type="ORF">C1645_734906</name>
</gene>
<organism evidence="1 2">
    <name type="scientific">Glomus cerebriforme</name>
    <dbReference type="NCBI Taxonomy" id="658196"/>
    <lineage>
        <taxon>Eukaryota</taxon>
        <taxon>Fungi</taxon>
        <taxon>Fungi incertae sedis</taxon>
        <taxon>Mucoromycota</taxon>
        <taxon>Glomeromycotina</taxon>
        <taxon>Glomeromycetes</taxon>
        <taxon>Glomerales</taxon>
        <taxon>Glomeraceae</taxon>
        <taxon>Glomus</taxon>
    </lineage>
</organism>
<dbReference type="EMBL" id="QKYT01000085">
    <property type="protein sequence ID" value="RIA94266.1"/>
    <property type="molecule type" value="Genomic_DNA"/>
</dbReference>
<proteinExistence type="predicted"/>
<evidence type="ECO:0000313" key="2">
    <source>
        <dbReference type="Proteomes" id="UP000265703"/>
    </source>
</evidence>
<name>A0A397TBD4_9GLOM</name>
<accession>A0A397TBD4</accession>
<protein>
    <submittedName>
        <fullName evidence="1">Uncharacterized protein</fullName>
    </submittedName>
</protein>
<keyword evidence="2" id="KW-1185">Reference proteome</keyword>
<evidence type="ECO:0000313" key="1">
    <source>
        <dbReference type="EMBL" id="RIA94266.1"/>
    </source>
</evidence>
<dbReference type="Proteomes" id="UP000265703">
    <property type="component" value="Unassembled WGS sequence"/>
</dbReference>